<keyword evidence="2" id="KW-0378">Hydrolase</keyword>
<dbReference type="Gene3D" id="3.10.620.30">
    <property type="match status" value="1"/>
</dbReference>
<dbReference type="AlphaFoldDB" id="A0A497XNQ4"/>
<dbReference type="Pfam" id="PF01841">
    <property type="entry name" value="Transglut_core"/>
    <property type="match status" value="1"/>
</dbReference>
<dbReference type="EMBL" id="RCCJ01000001">
    <property type="protein sequence ID" value="RLJ70596.1"/>
    <property type="molecule type" value="Genomic_DNA"/>
</dbReference>
<keyword evidence="2" id="KW-0645">Protease</keyword>
<dbReference type="PANTHER" id="PTHR33490">
    <property type="entry name" value="BLR5614 PROTEIN-RELATED"/>
    <property type="match status" value="1"/>
</dbReference>
<proteinExistence type="predicted"/>
<dbReference type="GO" id="GO:0006508">
    <property type="term" value="P:proteolysis"/>
    <property type="evidence" value="ECO:0007669"/>
    <property type="project" value="UniProtKB-KW"/>
</dbReference>
<dbReference type="OrthoDB" id="9804872at2"/>
<accession>A0A497XNQ4</accession>
<dbReference type="SUPFAM" id="SSF54001">
    <property type="entry name" value="Cysteine proteinases"/>
    <property type="match status" value="1"/>
</dbReference>
<keyword evidence="3" id="KW-1185">Reference proteome</keyword>
<dbReference type="InterPro" id="IPR002931">
    <property type="entry name" value="Transglutaminase-like"/>
</dbReference>
<comment type="caution">
    <text evidence="2">The sequence shown here is derived from an EMBL/GenBank/DDBJ whole genome shotgun (WGS) entry which is preliminary data.</text>
</comment>
<evidence type="ECO:0000313" key="3">
    <source>
        <dbReference type="Proteomes" id="UP000267841"/>
    </source>
</evidence>
<organism evidence="2 3">
    <name type="scientific">Hydrogenivirga caldilitoris</name>
    <dbReference type="NCBI Taxonomy" id="246264"/>
    <lineage>
        <taxon>Bacteria</taxon>
        <taxon>Pseudomonadati</taxon>
        <taxon>Aquificota</taxon>
        <taxon>Aquificia</taxon>
        <taxon>Aquificales</taxon>
        <taxon>Aquificaceae</taxon>
        <taxon>Hydrogenivirga</taxon>
    </lineage>
</organism>
<evidence type="ECO:0000259" key="1">
    <source>
        <dbReference type="SMART" id="SM00460"/>
    </source>
</evidence>
<name>A0A497XNQ4_9AQUI</name>
<dbReference type="Proteomes" id="UP000267841">
    <property type="component" value="Unassembled WGS sequence"/>
</dbReference>
<dbReference type="InterPro" id="IPR038765">
    <property type="entry name" value="Papain-like_cys_pep_sf"/>
</dbReference>
<dbReference type="SMART" id="SM00460">
    <property type="entry name" value="TGc"/>
    <property type="match status" value="1"/>
</dbReference>
<dbReference type="GO" id="GO:0008233">
    <property type="term" value="F:peptidase activity"/>
    <property type="evidence" value="ECO:0007669"/>
    <property type="project" value="UniProtKB-KW"/>
</dbReference>
<dbReference type="RefSeq" id="WP_121010499.1">
    <property type="nucleotide sequence ID" value="NZ_RCCJ01000001.1"/>
</dbReference>
<protein>
    <submittedName>
        <fullName evidence="2">Transglutaminase-like putative cysteine protease</fullName>
    </submittedName>
</protein>
<evidence type="ECO:0000313" key="2">
    <source>
        <dbReference type="EMBL" id="RLJ70596.1"/>
    </source>
</evidence>
<gene>
    <name evidence="2" type="ORF">BCF55_0872</name>
</gene>
<feature type="domain" description="Transglutaminase-like" evidence="1">
    <location>
        <begin position="171"/>
        <end position="236"/>
    </location>
</feature>
<reference evidence="2 3" key="1">
    <citation type="submission" date="2018-10" db="EMBL/GenBank/DDBJ databases">
        <title>Genomic Encyclopedia of Archaeal and Bacterial Type Strains, Phase II (KMG-II): from individual species to whole genera.</title>
        <authorList>
            <person name="Goeker M."/>
        </authorList>
    </citation>
    <scope>NUCLEOTIDE SEQUENCE [LARGE SCALE GENOMIC DNA]</scope>
    <source>
        <strain evidence="2 3">DSM 16510</strain>
    </source>
</reference>
<sequence>MRYKVIYNTDNHYTDVVREAIYDLLVLPTTDESQTLLFYNTENSIKEKPTLYKNTFGFDVFRIRTAKPFETFSFRMEAEVAVKEVNPFDFISLPPEEERAILNSEAFKIDNFLFLKRTRYTHLSDSNKKKIPNLDKSKSVFNFLLELNRYINERIDYCTLSTDVYTTADQVFELGKGVCQDYAHAFISVARENQIPSRYVSGYLNPGEGLIGSLFMHAWVEALIPGVGWKGFDPTNNLLVDENYVKVAHGVDYNDCAPIKGVVKTNGKVETQYLVQVSQEQQ</sequence>
<dbReference type="PANTHER" id="PTHR33490:SF6">
    <property type="entry name" value="SLL1049 PROTEIN"/>
    <property type="match status" value="1"/>
</dbReference>